<evidence type="ECO:0000256" key="1">
    <source>
        <dbReference type="ARBA" id="ARBA00000971"/>
    </source>
</evidence>
<evidence type="ECO:0000256" key="7">
    <source>
        <dbReference type="ARBA" id="ARBA00031484"/>
    </source>
</evidence>
<protein>
    <recommendedName>
        <fullName evidence="4">Parvulin-like PPIase</fullName>
        <ecNumber evidence="3">5.2.1.8</ecNumber>
    </recommendedName>
    <alternativeName>
        <fullName evidence="6">Peptidyl-prolyl cis-trans isomerase plp</fullName>
    </alternativeName>
    <alternativeName>
        <fullName evidence="7">Rotamase plp</fullName>
    </alternativeName>
</protein>
<gene>
    <name evidence="10" type="ORF">QA636_16645</name>
</gene>
<evidence type="ECO:0000256" key="4">
    <source>
        <dbReference type="ARBA" id="ARBA00018370"/>
    </source>
</evidence>
<keyword evidence="11" id="KW-1185">Reference proteome</keyword>
<keyword evidence="8 10" id="KW-0413">Isomerase</keyword>
<evidence type="ECO:0000256" key="2">
    <source>
        <dbReference type="ARBA" id="ARBA00007656"/>
    </source>
</evidence>
<organism evidence="10 11">
    <name type="scientific">Bradyrhizobium brasilense</name>
    <dbReference type="NCBI Taxonomy" id="1419277"/>
    <lineage>
        <taxon>Bacteria</taxon>
        <taxon>Pseudomonadati</taxon>
        <taxon>Pseudomonadota</taxon>
        <taxon>Alphaproteobacteria</taxon>
        <taxon>Hyphomicrobiales</taxon>
        <taxon>Nitrobacteraceae</taxon>
        <taxon>Bradyrhizobium</taxon>
    </lineage>
</organism>
<dbReference type="InterPro" id="IPR046357">
    <property type="entry name" value="PPIase_dom_sf"/>
</dbReference>
<dbReference type="Gene3D" id="3.10.50.40">
    <property type="match status" value="1"/>
</dbReference>
<accession>A0ABY8JNQ5</accession>
<reference evidence="10 11" key="1">
    <citation type="submission" date="2023-04" db="EMBL/GenBank/DDBJ databases">
        <title>Australian commercial rhizobial inoculants.</title>
        <authorList>
            <person name="Kohlmeier M.G."/>
            <person name="O'Hara G.W."/>
            <person name="Colombi E."/>
            <person name="Ramsay J.P."/>
            <person name="Terpolilli J."/>
        </authorList>
    </citation>
    <scope>NUCLEOTIDE SEQUENCE [LARGE SCALE GENOMIC DNA]</scope>
    <source>
        <strain evidence="10 11">CB627</strain>
    </source>
</reference>
<keyword evidence="5 8" id="KW-0697">Rotamase</keyword>
<dbReference type="EC" id="5.2.1.8" evidence="3"/>
<dbReference type="InterPro" id="IPR000297">
    <property type="entry name" value="PPIase_PpiC"/>
</dbReference>
<feature type="domain" description="PpiC" evidence="9">
    <location>
        <begin position="136"/>
        <end position="231"/>
    </location>
</feature>
<dbReference type="PANTHER" id="PTHR47245:SF2">
    <property type="entry name" value="PEPTIDYL-PROLYL CIS-TRANS ISOMERASE HP_0175-RELATED"/>
    <property type="match status" value="1"/>
</dbReference>
<sequence length="294" mass="32947">MKLLKEPLLHFLIAGAALFGAYAWMNRAPEDPNAGQTPSLQVGAGDIEWLAQNWTTQWRRQPTPEELRGLVTDYTDELLLAREARSLGLEDNDVIVRRRLAQKLTFLVEDTARRAEPSDTELQQFYAGHAQLFRSDARISFTQVYFSPQQRANAQSDATSTLQRLRDDGALSTAALGDRLLLEADFRDETEQSVSAAFGGAFARAVFSLEPGVWSGPIESGYGQHLVRVSTRQEGQLRPFADLREQVVEAWRSEEERTAKELYLAGLRKKYRLVVDDALKPLMVPIAAASSRQP</sequence>
<evidence type="ECO:0000313" key="11">
    <source>
        <dbReference type="Proteomes" id="UP001221546"/>
    </source>
</evidence>
<evidence type="ECO:0000256" key="5">
    <source>
        <dbReference type="ARBA" id="ARBA00023110"/>
    </source>
</evidence>
<name>A0ABY8JNQ5_9BRAD</name>
<evidence type="ECO:0000313" key="10">
    <source>
        <dbReference type="EMBL" id="WFU67022.1"/>
    </source>
</evidence>
<evidence type="ECO:0000256" key="3">
    <source>
        <dbReference type="ARBA" id="ARBA00013194"/>
    </source>
</evidence>
<dbReference type="EMBL" id="CP121646">
    <property type="protein sequence ID" value="WFU67022.1"/>
    <property type="molecule type" value="Genomic_DNA"/>
</dbReference>
<comment type="similarity">
    <text evidence="2">Belongs to the PpiC/parvulin rotamase family.</text>
</comment>
<dbReference type="PANTHER" id="PTHR47245">
    <property type="entry name" value="PEPTIDYLPROLYL ISOMERASE"/>
    <property type="match status" value="1"/>
</dbReference>
<evidence type="ECO:0000259" key="9">
    <source>
        <dbReference type="PROSITE" id="PS50198"/>
    </source>
</evidence>
<dbReference type="Pfam" id="PF13145">
    <property type="entry name" value="Rotamase_2"/>
    <property type="match status" value="1"/>
</dbReference>
<dbReference type="GO" id="GO:0016853">
    <property type="term" value="F:isomerase activity"/>
    <property type="evidence" value="ECO:0007669"/>
    <property type="project" value="UniProtKB-KW"/>
</dbReference>
<dbReference type="SUPFAM" id="SSF54534">
    <property type="entry name" value="FKBP-like"/>
    <property type="match status" value="1"/>
</dbReference>
<dbReference type="RefSeq" id="WP_076825693.1">
    <property type="nucleotide sequence ID" value="NZ_CP121646.1"/>
</dbReference>
<evidence type="ECO:0000256" key="8">
    <source>
        <dbReference type="PROSITE-ProRule" id="PRU00278"/>
    </source>
</evidence>
<dbReference type="InterPro" id="IPR050245">
    <property type="entry name" value="PrsA_foldase"/>
</dbReference>
<comment type="catalytic activity">
    <reaction evidence="1">
        <text>[protein]-peptidylproline (omega=180) = [protein]-peptidylproline (omega=0)</text>
        <dbReference type="Rhea" id="RHEA:16237"/>
        <dbReference type="Rhea" id="RHEA-COMP:10747"/>
        <dbReference type="Rhea" id="RHEA-COMP:10748"/>
        <dbReference type="ChEBI" id="CHEBI:83833"/>
        <dbReference type="ChEBI" id="CHEBI:83834"/>
        <dbReference type="EC" id="5.2.1.8"/>
    </reaction>
</comment>
<proteinExistence type="inferred from homology"/>
<evidence type="ECO:0000256" key="6">
    <source>
        <dbReference type="ARBA" id="ARBA00030642"/>
    </source>
</evidence>
<dbReference type="PROSITE" id="PS50198">
    <property type="entry name" value="PPIC_PPIASE_2"/>
    <property type="match status" value="1"/>
</dbReference>
<dbReference type="Proteomes" id="UP001221546">
    <property type="component" value="Chromosome"/>
</dbReference>